<evidence type="ECO:0000259" key="1">
    <source>
        <dbReference type="SMART" id="SM00507"/>
    </source>
</evidence>
<dbReference type="AlphaFoldDB" id="A0A1M7RJX7"/>
<gene>
    <name evidence="2" type="ORF">SAMN05443668_115150</name>
</gene>
<dbReference type="GO" id="GO:0003676">
    <property type="term" value="F:nucleic acid binding"/>
    <property type="evidence" value="ECO:0007669"/>
    <property type="project" value="InterPro"/>
</dbReference>
<dbReference type="CDD" id="cd00085">
    <property type="entry name" value="HNHc"/>
    <property type="match status" value="1"/>
</dbReference>
<dbReference type="Pfam" id="PF26340">
    <property type="entry name" value="DNA-SBD_ScoMcrA"/>
    <property type="match status" value="1"/>
</dbReference>
<dbReference type="Gene3D" id="1.10.30.50">
    <property type="match status" value="1"/>
</dbReference>
<proteinExistence type="predicted"/>
<evidence type="ECO:0000313" key="2">
    <source>
        <dbReference type="EMBL" id="SHN46461.1"/>
    </source>
</evidence>
<name>A0A1M7RJX7_9ACTN</name>
<dbReference type="InterPro" id="IPR058813">
    <property type="entry name" value="DNA-SBD_ScoMcrA"/>
</dbReference>
<feature type="domain" description="HNH nuclease" evidence="1">
    <location>
        <begin position="370"/>
        <end position="431"/>
    </location>
</feature>
<dbReference type="STRING" id="134849.SAMN05443668_115150"/>
<dbReference type="Proteomes" id="UP000184440">
    <property type="component" value="Unassembled WGS sequence"/>
</dbReference>
<keyword evidence="3" id="KW-1185">Reference proteome</keyword>
<dbReference type="EMBL" id="FRCS01000015">
    <property type="protein sequence ID" value="SHN46461.1"/>
    <property type="molecule type" value="Genomic_DNA"/>
</dbReference>
<dbReference type="Pfam" id="PF01844">
    <property type="entry name" value="HNH"/>
    <property type="match status" value="1"/>
</dbReference>
<evidence type="ECO:0000313" key="3">
    <source>
        <dbReference type="Proteomes" id="UP000184440"/>
    </source>
</evidence>
<reference evidence="2 3" key="1">
    <citation type="submission" date="2016-11" db="EMBL/GenBank/DDBJ databases">
        <authorList>
            <person name="Jaros S."/>
            <person name="Januszkiewicz K."/>
            <person name="Wedrychowicz H."/>
        </authorList>
    </citation>
    <scope>NUCLEOTIDE SEQUENCE [LARGE SCALE GENOMIC DNA]</scope>
    <source>
        <strain evidence="2 3">DSM 46144</strain>
    </source>
</reference>
<dbReference type="Pfam" id="PF26348">
    <property type="entry name" value="SRA_ScoMcrA"/>
    <property type="match status" value="1"/>
</dbReference>
<sequence>MTVEDAVHYLARLRLRRAGGSASVHQPIVLLWAAVRAAAGEPRLVRWDSVRTDLSKAIVAQLDGDSREASAAYPVLALKASPLWDLEAAHQAPPAHGSGAARWLNDHNPQFGLSASTYALLATDADALDRFALAAVDKLDGTRAQQVLNAFGITVARPADSLPPPPVVGQAFPGRRAIAAVWGGNFQGGMATFPREAERVVNIFSDDNGPYPDRRVPGSGRIEYVGQGQEGPQKLSAQGNALMEWTRAEGKAARYWHRPVDGPFTFEHWVTIVGRHREWQRDRNNQWRIVYVYDLAPVGSPHPEEWPIDVAAEVASRSIDDTVPAAPPDTTALDAPTRGDLYRNLTARATARSGRPAGVRTATEYARSAAAREAVILRASGSCENPACTGMPCDVRPDGTALLEVDHVEDLARGGPDEPVNMIALCPNCHAAKTRGANRAALRSRLRVVARRAHAAALEDAQ</sequence>
<dbReference type="InterPro" id="IPR002711">
    <property type="entry name" value="HNH"/>
</dbReference>
<accession>A0A1M7RJX7</accession>
<dbReference type="SMART" id="SM00507">
    <property type="entry name" value="HNHc"/>
    <property type="match status" value="1"/>
</dbReference>
<dbReference type="InterPro" id="IPR003615">
    <property type="entry name" value="HNH_nuc"/>
</dbReference>
<dbReference type="GO" id="GO:0004519">
    <property type="term" value="F:endonuclease activity"/>
    <property type="evidence" value="ECO:0007669"/>
    <property type="project" value="InterPro"/>
</dbReference>
<organism evidence="2 3">
    <name type="scientific">Cryptosporangium aurantiacum</name>
    <dbReference type="NCBI Taxonomy" id="134849"/>
    <lineage>
        <taxon>Bacteria</taxon>
        <taxon>Bacillati</taxon>
        <taxon>Actinomycetota</taxon>
        <taxon>Actinomycetes</taxon>
        <taxon>Cryptosporangiales</taxon>
        <taxon>Cryptosporangiaceae</taxon>
        <taxon>Cryptosporangium</taxon>
    </lineage>
</organism>
<dbReference type="InterPro" id="IPR058712">
    <property type="entry name" value="SRA_ScoMcrA"/>
</dbReference>
<protein>
    <submittedName>
        <fullName evidence="2">5-methylcytosine-specific restriction enzyme A</fullName>
    </submittedName>
</protein>
<dbReference type="GO" id="GO:0008270">
    <property type="term" value="F:zinc ion binding"/>
    <property type="evidence" value="ECO:0007669"/>
    <property type="project" value="InterPro"/>
</dbReference>